<protein>
    <submittedName>
        <fullName evidence="2">Uncharacterized protein</fullName>
    </submittedName>
</protein>
<evidence type="ECO:0000313" key="3">
    <source>
        <dbReference type="Proteomes" id="UP000829476"/>
    </source>
</evidence>
<keyword evidence="1" id="KW-0472">Membrane</keyword>
<dbReference type="EMBL" id="CP094326">
    <property type="protein sequence ID" value="UNY98239.1"/>
    <property type="molecule type" value="Genomic_DNA"/>
</dbReference>
<sequence length="69" mass="7612">MSKMNQFLAETASALPVALGSTIFSLVFLSFSGILRQFSLSDIALAFLLTVFLISQVIRTFSNHVNVRM</sequence>
<accession>A0ABY3YKA3</accession>
<keyword evidence="1" id="KW-1133">Transmembrane helix</keyword>
<feature type="transmembrane region" description="Helical" evidence="1">
    <location>
        <begin position="43"/>
        <end position="61"/>
    </location>
</feature>
<dbReference type="RefSeq" id="WP_242936646.1">
    <property type="nucleotide sequence ID" value="NZ_CP094326.1"/>
</dbReference>
<proteinExistence type="predicted"/>
<name>A0ABY3YKA3_9FLAO</name>
<reference evidence="2 3" key="1">
    <citation type="journal article" date="2018" name="Int. J. Syst. Evol. Microbiol.">
        <title>Zhouia spongiae sp. nov., isolated from a marine sponge.</title>
        <authorList>
            <person name="Zhuang L."/>
            <person name="Lin B."/>
            <person name="Qin F."/>
            <person name="Luo L."/>
        </authorList>
    </citation>
    <scope>NUCLEOTIDE SEQUENCE [LARGE SCALE GENOMIC DNA]</scope>
    <source>
        <strain evidence="2 3">HN-Y44</strain>
    </source>
</reference>
<dbReference type="Proteomes" id="UP000829476">
    <property type="component" value="Chromosome"/>
</dbReference>
<evidence type="ECO:0000313" key="2">
    <source>
        <dbReference type="EMBL" id="UNY98239.1"/>
    </source>
</evidence>
<organism evidence="2 3">
    <name type="scientific">Zhouia spongiae</name>
    <dbReference type="NCBI Taxonomy" id="2202721"/>
    <lineage>
        <taxon>Bacteria</taxon>
        <taxon>Pseudomonadati</taxon>
        <taxon>Bacteroidota</taxon>
        <taxon>Flavobacteriia</taxon>
        <taxon>Flavobacteriales</taxon>
        <taxon>Flavobacteriaceae</taxon>
        <taxon>Zhouia</taxon>
    </lineage>
</organism>
<gene>
    <name evidence="2" type="ORF">MQE36_14245</name>
</gene>
<feature type="transmembrane region" description="Helical" evidence="1">
    <location>
        <begin position="12"/>
        <end position="31"/>
    </location>
</feature>
<evidence type="ECO:0000256" key="1">
    <source>
        <dbReference type="SAM" id="Phobius"/>
    </source>
</evidence>
<keyword evidence="3" id="KW-1185">Reference proteome</keyword>
<keyword evidence="1" id="KW-0812">Transmembrane</keyword>